<dbReference type="Gene3D" id="3.30.1330.30">
    <property type="match status" value="1"/>
</dbReference>
<dbReference type="PANTHER" id="PTHR43191">
    <property type="entry name" value="RRNA METHYLTRANSFERASE 3"/>
    <property type="match status" value="1"/>
</dbReference>
<evidence type="ECO:0000256" key="2">
    <source>
        <dbReference type="ARBA" id="ARBA00022679"/>
    </source>
</evidence>
<dbReference type="AlphaFoldDB" id="A0AAU8NLU4"/>
<protein>
    <submittedName>
        <fullName evidence="4">RNA methyltransferase</fullName>
    </submittedName>
</protein>
<dbReference type="SUPFAM" id="SSF75217">
    <property type="entry name" value="alpha/beta knot"/>
    <property type="match status" value="1"/>
</dbReference>
<feature type="domain" description="tRNA/rRNA methyltransferase SpoU type" evidence="3">
    <location>
        <begin position="167"/>
        <end position="318"/>
    </location>
</feature>
<accession>A0AAU8NLU4</accession>
<proteinExistence type="predicted"/>
<dbReference type="CDD" id="cd18095">
    <property type="entry name" value="SpoU-like_rRNA-MTase"/>
    <property type="match status" value="1"/>
</dbReference>
<dbReference type="GO" id="GO:0003723">
    <property type="term" value="F:RNA binding"/>
    <property type="evidence" value="ECO:0007669"/>
    <property type="project" value="InterPro"/>
</dbReference>
<dbReference type="GO" id="GO:0032259">
    <property type="term" value="P:methylation"/>
    <property type="evidence" value="ECO:0007669"/>
    <property type="project" value="UniProtKB-KW"/>
</dbReference>
<dbReference type="InterPro" id="IPR029064">
    <property type="entry name" value="Ribosomal_eL30-like_sf"/>
</dbReference>
<dbReference type="InterPro" id="IPR051259">
    <property type="entry name" value="rRNA_Methyltransferase"/>
</dbReference>
<name>A0AAU8NLU4_9BIFI</name>
<dbReference type="PANTHER" id="PTHR43191:SF2">
    <property type="entry name" value="RRNA METHYLTRANSFERASE 3, MITOCHONDRIAL"/>
    <property type="match status" value="1"/>
</dbReference>
<dbReference type="InterPro" id="IPR029028">
    <property type="entry name" value="Alpha/beta_knot_MTases"/>
</dbReference>
<dbReference type="Gene3D" id="3.40.1280.10">
    <property type="match status" value="1"/>
</dbReference>
<keyword evidence="1 4" id="KW-0489">Methyltransferase</keyword>
<dbReference type="InterPro" id="IPR001537">
    <property type="entry name" value="SpoU_MeTrfase"/>
</dbReference>
<dbReference type="Pfam" id="PF00588">
    <property type="entry name" value="SpoU_methylase"/>
    <property type="match status" value="1"/>
</dbReference>
<organism evidence="4">
    <name type="scientific">Gardnerella piotii</name>
    <dbReference type="NCBI Taxonomy" id="2792977"/>
    <lineage>
        <taxon>Bacteria</taxon>
        <taxon>Bacillati</taxon>
        <taxon>Actinomycetota</taxon>
        <taxon>Actinomycetes</taxon>
        <taxon>Bifidobacteriales</taxon>
        <taxon>Bifidobacteriaceae</taxon>
        <taxon>Gardnerella</taxon>
    </lineage>
</organism>
<evidence type="ECO:0000313" key="4">
    <source>
        <dbReference type="EMBL" id="XCS43043.1"/>
    </source>
</evidence>
<evidence type="ECO:0000256" key="1">
    <source>
        <dbReference type="ARBA" id="ARBA00022603"/>
    </source>
</evidence>
<sequence length="332" mass="36179">MPLKELIDNAHSDRVKRICAISRAKSRGDGRFLVEGPQSVREAVRYAHKSILDIYVVQDAVNSGSNRSYSGVTSSGGPIEVIAKIVDESLKNNCYVHPATAEVMRKISTDCQGIVALCDSKVLDEEFSKEFNKIGKISEIDEISEIEKEVGDDAKSCNNKDILIASCWQVRDPGNAGAIIRVADVAGCNAVVFVDDCVSRFNSKLVRSSAGSLFHLPVVKMSENEWFDWAKNAKIKVIAADIYGTENKKPKSFASVLDSFRNESNIADNVTSNVAILFGNEARGLPQEVLNKVDEISVIPIYGKAESMNLATSAAVMLMGLAMSSHERKMGI</sequence>
<evidence type="ECO:0000259" key="3">
    <source>
        <dbReference type="Pfam" id="PF00588"/>
    </source>
</evidence>
<dbReference type="EMBL" id="CP160091">
    <property type="protein sequence ID" value="XCS43043.1"/>
    <property type="molecule type" value="Genomic_DNA"/>
</dbReference>
<keyword evidence="2" id="KW-0808">Transferase</keyword>
<reference evidence="4" key="1">
    <citation type="submission" date="2024-06" db="EMBL/GenBank/DDBJ databases">
        <title>Vaginal Lactobacillus fatty acid response mechanisms reveal a metabolite-targeted strategy for bacterial vaginosis treatment.</title>
        <authorList>
            <person name="Zhu M."/>
            <person name="Blainey P.C."/>
            <person name="Bloom S.M."/>
            <person name="Kwon D.S."/>
        </authorList>
    </citation>
    <scope>NUCLEOTIDE SEQUENCE</scope>
    <source>
        <strain evidence="4">0809_588_1_1_BHK4</strain>
    </source>
</reference>
<dbReference type="InterPro" id="IPR029026">
    <property type="entry name" value="tRNA_m1G_MTases_N"/>
</dbReference>
<dbReference type="SUPFAM" id="SSF55315">
    <property type="entry name" value="L30e-like"/>
    <property type="match status" value="1"/>
</dbReference>
<dbReference type="GO" id="GO:0006396">
    <property type="term" value="P:RNA processing"/>
    <property type="evidence" value="ECO:0007669"/>
    <property type="project" value="InterPro"/>
</dbReference>
<dbReference type="GO" id="GO:0008173">
    <property type="term" value="F:RNA methyltransferase activity"/>
    <property type="evidence" value="ECO:0007669"/>
    <property type="project" value="InterPro"/>
</dbReference>
<gene>
    <name evidence="4" type="ORF">ABZU02_03455</name>
</gene>